<protein>
    <submittedName>
        <fullName evidence="1">Uncharacterized protein</fullName>
    </submittedName>
</protein>
<evidence type="ECO:0000313" key="2">
    <source>
        <dbReference type="Proteomes" id="UP000499080"/>
    </source>
</evidence>
<sequence>MALGPKRFSTDPQEIKPFTSPRNFDICRYKPKLDTFVVCRSVGEWRDNLICSRHWSAFKITRLNNTQNYRTANPRANLTRQVTGTGILHDGKQRNPLIERATNPTLGPLELTPPRSSEVTDHGSCRSLRSYQISLVLLTGGFMGKRLPKPVALATKPAGPRCGRQCANRSFIYTIYFKLFS</sequence>
<reference evidence="1 2" key="1">
    <citation type="journal article" date="2019" name="Sci. Rep.">
        <title>Orb-weaving spider Araneus ventricosus genome elucidates the spidroin gene catalogue.</title>
        <authorList>
            <person name="Kono N."/>
            <person name="Nakamura H."/>
            <person name="Ohtoshi R."/>
            <person name="Moran D.A.P."/>
            <person name="Shinohara A."/>
            <person name="Yoshida Y."/>
            <person name="Fujiwara M."/>
            <person name="Mori M."/>
            <person name="Tomita M."/>
            <person name="Arakawa K."/>
        </authorList>
    </citation>
    <scope>NUCLEOTIDE SEQUENCE [LARGE SCALE GENOMIC DNA]</scope>
</reference>
<organism evidence="1 2">
    <name type="scientific">Araneus ventricosus</name>
    <name type="common">Orbweaver spider</name>
    <name type="synonym">Epeira ventricosa</name>
    <dbReference type="NCBI Taxonomy" id="182803"/>
    <lineage>
        <taxon>Eukaryota</taxon>
        <taxon>Metazoa</taxon>
        <taxon>Ecdysozoa</taxon>
        <taxon>Arthropoda</taxon>
        <taxon>Chelicerata</taxon>
        <taxon>Arachnida</taxon>
        <taxon>Araneae</taxon>
        <taxon>Araneomorphae</taxon>
        <taxon>Entelegynae</taxon>
        <taxon>Araneoidea</taxon>
        <taxon>Araneidae</taxon>
        <taxon>Araneus</taxon>
    </lineage>
</organism>
<proteinExistence type="predicted"/>
<accession>A0A4Y2J4C5</accession>
<gene>
    <name evidence="1" type="ORF">AVEN_157679_1</name>
</gene>
<evidence type="ECO:0000313" key="1">
    <source>
        <dbReference type="EMBL" id="GBM84062.1"/>
    </source>
</evidence>
<keyword evidence="2" id="KW-1185">Reference proteome</keyword>
<name>A0A4Y2J4C5_ARAVE</name>
<dbReference type="AlphaFoldDB" id="A0A4Y2J4C5"/>
<comment type="caution">
    <text evidence="1">The sequence shown here is derived from an EMBL/GenBank/DDBJ whole genome shotgun (WGS) entry which is preliminary data.</text>
</comment>
<dbReference type="EMBL" id="BGPR01003129">
    <property type="protein sequence ID" value="GBM84062.1"/>
    <property type="molecule type" value="Genomic_DNA"/>
</dbReference>
<dbReference type="Proteomes" id="UP000499080">
    <property type="component" value="Unassembled WGS sequence"/>
</dbReference>